<reference evidence="1" key="1">
    <citation type="submission" date="2014-11" db="EMBL/GenBank/DDBJ databases">
        <authorList>
            <person name="Amaro Gonzalez C."/>
        </authorList>
    </citation>
    <scope>NUCLEOTIDE SEQUENCE</scope>
</reference>
<reference evidence="1" key="2">
    <citation type="journal article" date="2015" name="Fish Shellfish Immunol.">
        <title>Early steps in the European eel (Anguilla anguilla)-Vibrio vulnificus interaction in the gills: Role of the RtxA13 toxin.</title>
        <authorList>
            <person name="Callol A."/>
            <person name="Pajuelo D."/>
            <person name="Ebbesson L."/>
            <person name="Teles M."/>
            <person name="MacKenzie S."/>
            <person name="Amaro C."/>
        </authorList>
    </citation>
    <scope>NUCLEOTIDE SEQUENCE</scope>
</reference>
<protein>
    <submittedName>
        <fullName evidence="1">Uncharacterized protein</fullName>
    </submittedName>
</protein>
<evidence type="ECO:0000313" key="1">
    <source>
        <dbReference type="EMBL" id="JAG99710.1"/>
    </source>
</evidence>
<proteinExistence type="predicted"/>
<name>A0A0E9P5F9_ANGAN</name>
<sequence length="24" mass="2776">MLLTGHYLTVTLRQYNCNNNVNPP</sequence>
<accession>A0A0E9P5F9</accession>
<organism evidence="1">
    <name type="scientific">Anguilla anguilla</name>
    <name type="common">European freshwater eel</name>
    <name type="synonym">Muraena anguilla</name>
    <dbReference type="NCBI Taxonomy" id="7936"/>
    <lineage>
        <taxon>Eukaryota</taxon>
        <taxon>Metazoa</taxon>
        <taxon>Chordata</taxon>
        <taxon>Craniata</taxon>
        <taxon>Vertebrata</taxon>
        <taxon>Euteleostomi</taxon>
        <taxon>Actinopterygii</taxon>
        <taxon>Neopterygii</taxon>
        <taxon>Teleostei</taxon>
        <taxon>Anguilliformes</taxon>
        <taxon>Anguillidae</taxon>
        <taxon>Anguilla</taxon>
    </lineage>
</organism>
<dbReference type="AlphaFoldDB" id="A0A0E9P5F9"/>
<dbReference type="EMBL" id="GBXM01108866">
    <property type="protein sequence ID" value="JAG99710.1"/>
    <property type="molecule type" value="Transcribed_RNA"/>
</dbReference>